<dbReference type="RefSeq" id="WP_184570384.1">
    <property type="nucleotide sequence ID" value="NZ_JACHJL010000003.1"/>
</dbReference>
<evidence type="ECO:0000256" key="1">
    <source>
        <dbReference type="SAM" id="MobiDB-lite"/>
    </source>
</evidence>
<accession>A0A7W9Q6U0</accession>
<proteinExistence type="predicted"/>
<gene>
    <name evidence="2" type="ORF">FHS42_001738</name>
</gene>
<comment type="caution">
    <text evidence="2">The sequence shown here is derived from an EMBL/GenBank/DDBJ whole genome shotgun (WGS) entry which is preliminary data.</text>
</comment>
<dbReference type="EMBL" id="JACHJL010000003">
    <property type="protein sequence ID" value="MBB5934691.1"/>
    <property type="molecule type" value="Genomic_DNA"/>
</dbReference>
<evidence type="ECO:0000313" key="2">
    <source>
        <dbReference type="EMBL" id="MBB5934691.1"/>
    </source>
</evidence>
<dbReference type="AlphaFoldDB" id="A0A7W9Q6U0"/>
<name>A0A7W9Q6U0_9ACTN</name>
<evidence type="ECO:0000313" key="3">
    <source>
        <dbReference type="Proteomes" id="UP000588098"/>
    </source>
</evidence>
<feature type="region of interest" description="Disordered" evidence="1">
    <location>
        <begin position="1"/>
        <end position="21"/>
    </location>
</feature>
<dbReference type="Proteomes" id="UP000588098">
    <property type="component" value="Unassembled WGS sequence"/>
</dbReference>
<organism evidence="2 3">
    <name type="scientific">Streptomyces zagrosensis</name>
    <dbReference type="NCBI Taxonomy" id="1042984"/>
    <lineage>
        <taxon>Bacteria</taxon>
        <taxon>Bacillati</taxon>
        <taxon>Actinomycetota</taxon>
        <taxon>Actinomycetes</taxon>
        <taxon>Kitasatosporales</taxon>
        <taxon>Streptomycetaceae</taxon>
        <taxon>Streptomyces</taxon>
    </lineage>
</organism>
<keyword evidence="3" id="KW-1185">Reference proteome</keyword>
<feature type="compositionally biased region" description="Basic residues" evidence="1">
    <location>
        <begin position="1"/>
        <end position="14"/>
    </location>
</feature>
<sequence length="203" mass="22419">MERPVTPKRKRSVRGPRAIRVPKGGKDYRVYAPCAFCRPASRPAPPDSTGPWLYEDEAAERLLCSVDKGAEAEGGQGYHVRDGQGDTIGTIHRLPPSKRIFKHTWRIEQVGHPEIIGRNQWASGDTKDIVEHGVTKVFMGALQSAVTSLGSESSDHSEGAGRTLEWRSDGHVVMVSQGSKWVTIKADWMDRRLAFAFALIGDD</sequence>
<protein>
    <submittedName>
        <fullName evidence="2">Uncharacterized protein</fullName>
    </submittedName>
</protein>
<reference evidence="2 3" key="1">
    <citation type="submission" date="2020-08" db="EMBL/GenBank/DDBJ databases">
        <title>Genomic Encyclopedia of Type Strains, Phase III (KMG-III): the genomes of soil and plant-associated and newly described type strains.</title>
        <authorList>
            <person name="Whitman W."/>
        </authorList>
    </citation>
    <scope>NUCLEOTIDE SEQUENCE [LARGE SCALE GENOMIC DNA]</scope>
    <source>
        <strain evidence="2 3">CECT 8305</strain>
    </source>
</reference>